<feature type="transmembrane region" description="Helical" evidence="7">
    <location>
        <begin position="330"/>
        <end position="347"/>
    </location>
</feature>
<reference evidence="8" key="1">
    <citation type="submission" date="2023-07" db="EMBL/GenBank/DDBJ databases">
        <title>Genomic Encyclopedia of Type Strains, Phase IV (KMG-IV): sequencing the most valuable type-strain genomes for metagenomic binning, comparative biology and taxonomic classification.</title>
        <authorList>
            <person name="Goeker M."/>
        </authorList>
    </citation>
    <scope>NUCLEOTIDE SEQUENCE</scope>
    <source>
        <strain evidence="8">DSM 26174</strain>
    </source>
</reference>
<organism evidence="8 9">
    <name type="scientific">Aureibacter tunicatorum</name>
    <dbReference type="NCBI Taxonomy" id="866807"/>
    <lineage>
        <taxon>Bacteria</taxon>
        <taxon>Pseudomonadati</taxon>
        <taxon>Bacteroidota</taxon>
        <taxon>Cytophagia</taxon>
        <taxon>Cytophagales</taxon>
        <taxon>Persicobacteraceae</taxon>
        <taxon>Aureibacter</taxon>
    </lineage>
</organism>
<comment type="similarity">
    <text evidence="2">Belongs to the UPF0718 family.</text>
</comment>
<evidence type="ECO:0000256" key="2">
    <source>
        <dbReference type="ARBA" id="ARBA00006386"/>
    </source>
</evidence>
<protein>
    <recommendedName>
        <fullName evidence="10">Permease</fullName>
    </recommendedName>
</protein>
<feature type="transmembrane region" description="Helical" evidence="7">
    <location>
        <begin position="289"/>
        <end position="310"/>
    </location>
</feature>
<name>A0AAE3XTJ0_9BACT</name>
<dbReference type="Proteomes" id="UP001185092">
    <property type="component" value="Unassembled WGS sequence"/>
</dbReference>
<dbReference type="InterPro" id="IPR053166">
    <property type="entry name" value="UPF0718_permease"/>
</dbReference>
<evidence type="ECO:0000313" key="8">
    <source>
        <dbReference type="EMBL" id="MDR6241591.1"/>
    </source>
</evidence>
<feature type="transmembrane region" description="Helical" evidence="7">
    <location>
        <begin position="187"/>
        <end position="207"/>
    </location>
</feature>
<dbReference type="EMBL" id="JAVDQD010000009">
    <property type="protein sequence ID" value="MDR6241591.1"/>
    <property type="molecule type" value="Genomic_DNA"/>
</dbReference>
<evidence type="ECO:0000256" key="4">
    <source>
        <dbReference type="ARBA" id="ARBA00022692"/>
    </source>
</evidence>
<evidence type="ECO:0000256" key="6">
    <source>
        <dbReference type="ARBA" id="ARBA00023136"/>
    </source>
</evidence>
<evidence type="ECO:0000313" key="9">
    <source>
        <dbReference type="Proteomes" id="UP001185092"/>
    </source>
</evidence>
<dbReference type="GO" id="GO:0005886">
    <property type="term" value="C:plasma membrane"/>
    <property type="evidence" value="ECO:0007669"/>
    <property type="project" value="UniProtKB-SubCell"/>
</dbReference>
<dbReference type="AlphaFoldDB" id="A0AAE3XTJ0"/>
<keyword evidence="9" id="KW-1185">Reference proteome</keyword>
<gene>
    <name evidence="8" type="ORF">HNQ88_004678</name>
</gene>
<evidence type="ECO:0000256" key="3">
    <source>
        <dbReference type="ARBA" id="ARBA00022475"/>
    </source>
</evidence>
<feature type="transmembrane region" description="Helical" evidence="7">
    <location>
        <begin position="79"/>
        <end position="101"/>
    </location>
</feature>
<evidence type="ECO:0000256" key="5">
    <source>
        <dbReference type="ARBA" id="ARBA00022989"/>
    </source>
</evidence>
<keyword evidence="3" id="KW-1003">Cell membrane</keyword>
<feature type="transmembrane region" description="Helical" evidence="7">
    <location>
        <begin position="49"/>
        <end position="67"/>
    </location>
</feature>
<keyword evidence="5 7" id="KW-1133">Transmembrane helix</keyword>
<evidence type="ECO:0000256" key="1">
    <source>
        <dbReference type="ARBA" id="ARBA00004651"/>
    </source>
</evidence>
<feature type="transmembrane region" description="Helical" evidence="7">
    <location>
        <begin position="108"/>
        <end position="128"/>
    </location>
</feature>
<keyword evidence="6 7" id="KW-0472">Membrane</keyword>
<feature type="transmembrane region" description="Helical" evidence="7">
    <location>
        <begin position="219"/>
        <end position="238"/>
    </location>
</feature>
<evidence type="ECO:0000256" key="7">
    <source>
        <dbReference type="SAM" id="Phobius"/>
    </source>
</evidence>
<dbReference type="InterPro" id="IPR005524">
    <property type="entry name" value="DUF318"/>
</dbReference>
<sequence>MEFVEILLKMIYNLYWPLCFGFLVSTYIRVQVSQENISGLLGKNNLKENFLAIFFGAVSSSCSYAAASMSKNLFQKGATWQNSLIFLMTSTNMVFEMFVVIAVLLGRFFFYAELIGALIMVICLRVFMPLFFNNKEVDEQQEELNKEAMNHQQMGHGMSDNHEEKMGFGERLSQGFYMEISMVIKEILIGVVVGSLIITFLPDGFFGKLFSALHIGNDFWGILISSIIGALIAYFAYVCSVGNLVIASALWFGGLSVGGVLAFIFSDLITRPLHLVYIKYYGKKFAGKIIGLIGLCAIASGVIVDLFIKYADIKVVTPSSLKSVPFTLDYNFYLTVFFLVIGVFMYFRGRNLSKGMHMSM</sequence>
<dbReference type="RefSeq" id="WP_309942505.1">
    <property type="nucleotide sequence ID" value="NZ_JAVDQD010000009.1"/>
</dbReference>
<comment type="caution">
    <text evidence="8">The sequence shown here is derived from an EMBL/GenBank/DDBJ whole genome shotgun (WGS) entry which is preliminary data.</text>
</comment>
<feature type="transmembrane region" description="Helical" evidence="7">
    <location>
        <begin position="244"/>
        <end position="269"/>
    </location>
</feature>
<keyword evidence="4 7" id="KW-0812">Transmembrane</keyword>
<accession>A0AAE3XTJ0</accession>
<feature type="transmembrane region" description="Helical" evidence="7">
    <location>
        <begin position="6"/>
        <end position="28"/>
    </location>
</feature>
<dbReference type="PANTHER" id="PTHR42775">
    <property type="entry name" value="PERMEASE RV2963-RELATED"/>
    <property type="match status" value="1"/>
</dbReference>
<dbReference type="PANTHER" id="PTHR42775:SF1">
    <property type="entry name" value="PERMEASE RV2963-RELATED"/>
    <property type="match status" value="1"/>
</dbReference>
<evidence type="ECO:0008006" key="10">
    <source>
        <dbReference type="Google" id="ProtNLM"/>
    </source>
</evidence>
<dbReference type="Pfam" id="PF03773">
    <property type="entry name" value="ArsP_1"/>
    <property type="match status" value="1"/>
</dbReference>
<proteinExistence type="inferred from homology"/>
<comment type="subcellular location">
    <subcellularLocation>
        <location evidence="1">Cell membrane</location>
        <topology evidence="1">Multi-pass membrane protein</topology>
    </subcellularLocation>
</comment>